<evidence type="ECO:0000256" key="4">
    <source>
        <dbReference type="ARBA" id="ARBA00022692"/>
    </source>
</evidence>
<reference evidence="8 9" key="1">
    <citation type="submission" date="2020-08" db="EMBL/GenBank/DDBJ databases">
        <title>Cohnella phylogeny.</title>
        <authorList>
            <person name="Dunlap C."/>
        </authorList>
    </citation>
    <scope>NUCLEOTIDE SEQUENCE [LARGE SCALE GENOMIC DNA]</scope>
    <source>
        <strain evidence="8 9">CBP 2801</strain>
    </source>
</reference>
<organism evidence="8 9">
    <name type="scientific">Cohnella zeiphila</name>
    <dbReference type="NCBI Taxonomy" id="2761120"/>
    <lineage>
        <taxon>Bacteria</taxon>
        <taxon>Bacillati</taxon>
        <taxon>Bacillota</taxon>
        <taxon>Bacilli</taxon>
        <taxon>Bacillales</taxon>
        <taxon>Paenibacillaceae</taxon>
        <taxon>Cohnella</taxon>
    </lineage>
</organism>
<dbReference type="PANTHER" id="PTHR43744">
    <property type="entry name" value="ABC TRANSPORTER PERMEASE PROTEIN MG189-RELATED-RELATED"/>
    <property type="match status" value="1"/>
</dbReference>
<keyword evidence="2" id="KW-0813">Transport</keyword>
<dbReference type="InterPro" id="IPR035906">
    <property type="entry name" value="MetI-like_sf"/>
</dbReference>
<keyword evidence="3" id="KW-1003">Cell membrane</keyword>
<comment type="subcellular location">
    <subcellularLocation>
        <location evidence="1">Cell membrane</location>
        <topology evidence="1">Multi-pass membrane protein</topology>
    </subcellularLocation>
</comment>
<proteinExistence type="predicted"/>
<evidence type="ECO:0000256" key="2">
    <source>
        <dbReference type="ARBA" id="ARBA00022448"/>
    </source>
</evidence>
<feature type="non-terminal residue" evidence="8">
    <location>
        <position position="132"/>
    </location>
</feature>
<evidence type="ECO:0000313" key="8">
    <source>
        <dbReference type="EMBL" id="MBB6736089.1"/>
    </source>
</evidence>
<evidence type="ECO:0000313" key="9">
    <source>
        <dbReference type="Proteomes" id="UP000564644"/>
    </source>
</evidence>
<keyword evidence="4 7" id="KW-0812">Transmembrane</keyword>
<dbReference type="PANTHER" id="PTHR43744:SF9">
    <property type="entry name" value="POLYGALACTURONAN_RHAMNOGALACTURONAN TRANSPORT SYSTEM PERMEASE PROTEIN YTCP"/>
    <property type="match status" value="1"/>
</dbReference>
<evidence type="ECO:0000256" key="1">
    <source>
        <dbReference type="ARBA" id="ARBA00004651"/>
    </source>
</evidence>
<evidence type="ECO:0000256" key="5">
    <source>
        <dbReference type="ARBA" id="ARBA00022989"/>
    </source>
</evidence>
<keyword evidence="5 7" id="KW-1133">Transmembrane helix</keyword>
<evidence type="ECO:0000256" key="7">
    <source>
        <dbReference type="SAM" id="Phobius"/>
    </source>
</evidence>
<keyword evidence="6 7" id="KW-0472">Membrane</keyword>
<gene>
    <name evidence="8" type="ORF">H7C18_34810</name>
</gene>
<protein>
    <submittedName>
        <fullName evidence="8">Carbohydrate ABC transporter permease</fullName>
    </submittedName>
</protein>
<comment type="caution">
    <text evidence="8">The sequence shown here is derived from an EMBL/GenBank/DDBJ whole genome shotgun (WGS) entry which is preliminary data.</text>
</comment>
<accession>A0A7X0VZ49</accession>
<feature type="transmembrane region" description="Helical" evidence="7">
    <location>
        <begin position="81"/>
        <end position="99"/>
    </location>
</feature>
<evidence type="ECO:0000256" key="3">
    <source>
        <dbReference type="ARBA" id="ARBA00022475"/>
    </source>
</evidence>
<dbReference type="AlphaFoldDB" id="A0A7X0VZ49"/>
<name>A0A7X0VZ49_9BACL</name>
<keyword evidence="9" id="KW-1185">Reference proteome</keyword>
<evidence type="ECO:0000256" key="6">
    <source>
        <dbReference type="ARBA" id="ARBA00023136"/>
    </source>
</evidence>
<dbReference type="Gene3D" id="1.10.3720.10">
    <property type="entry name" value="MetI-like"/>
    <property type="match status" value="1"/>
</dbReference>
<feature type="transmembrane region" description="Helical" evidence="7">
    <location>
        <begin position="111"/>
        <end position="131"/>
    </location>
</feature>
<dbReference type="GO" id="GO:0005886">
    <property type="term" value="C:plasma membrane"/>
    <property type="evidence" value="ECO:0007669"/>
    <property type="project" value="UniProtKB-SubCell"/>
</dbReference>
<dbReference type="SUPFAM" id="SSF161098">
    <property type="entry name" value="MetI-like"/>
    <property type="match status" value="1"/>
</dbReference>
<dbReference type="EMBL" id="JACJVO010000094">
    <property type="protein sequence ID" value="MBB6736089.1"/>
    <property type="molecule type" value="Genomic_DNA"/>
</dbReference>
<dbReference type="Proteomes" id="UP000564644">
    <property type="component" value="Unassembled WGS sequence"/>
</dbReference>
<sequence length="132" mass="14737">MYRKSVPYRVFNVFNHALLALLAAVCVLPLINVLAVSFSSKFAAQANLVKFVPVQFTTAAYTRTLLNRNFLESLWVAVERSVLGTVLSMIVIAMAAYSLSKETRVFKGRSGYAWFFIVSMLFTGGLIPNYLL</sequence>